<proteinExistence type="predicted"/>
<dbReference type="CDD" id="cd00241">
    <property type="entry name" value="DOMON_like"/>
    <property type="match status" value="1"/>
</dbReference>
<dbReference type="EMBL" id="SJPX01000003">
    <property type="protein sequence ID" value="TWU51829.1"/>
    <property type="molecule type" value="Genomic_DNA"/>
</dbReference>
<reference evidence="1 2" key="1">
    <citation type="submission" date="2019-02" db="EMBL/GenBank/DDBJ databases">
        <title>Deep-cultivation of Planctomycetes and their phenomic and genomic characterization uncovers novel biology.</title>
        <authorList>
            <person name="Wiegand S."/>
            <person name="Jogler M."/>
            <person name="Boedeker C."/>
            <person name="Pinto D."/>
            <person name="Vollmers J."/>
            <person name="Rivas-Marin E."/>
            <person name="Kohn T."/>
            <person name="Peeters S.H."/>
            <person name="Heuer A."/>
            <person name="Rast P."/>
            <person name="Oberbeckmann S."/>
            <person name="Bunk B."/>
            <person name="Jeske O."/>
            <person name="Meyerdierks A."/>
            <person name="Storesund J.E."/>
            <person name="Kallscheuer N."/>
            <person name="Luecker S."/>
            <person name="Lage O.M."/>
            <person name="Pohl T."/>
            <person name="Merkel B.J."/>
            <person name="Hornburger P."/>
            <person name="Mueller R.-W."/>
            <person name="Bruemmer F."/>
            <person name="Labrenz M."/>
            <person name="Spormann A.M."/>
            <person name="Op Den Camp H."/>
            <person name="Overmann J."/>
            <person name="Amann R."/>
            <person name="Jetten M.S.M."/>
            <person name="Mascher T."/>
            <person name="Medema M.H."/>
            <person name="Devos D.P."/>
            <person name="Kaster A.-K."/>
            <person name="Ovreas L."/>
            <person name="Rohde M."/>
            <person name="Galperin M.Y."/>
            <person name="Jogler C."/>
        </authorList>
    </citation>
    <scope>NUCLEOTIDE SEQUENCE [LARGE SCALE GENOMIC DNA]</scope>
    <source>
        <strain evidence="1 2">Poly59</strain>
    </source>
</reference>
<evidence type="ECO:0008006" key="3">
    <source>
        <dbReference type="Google" id="ProtNLM"/>
    </source>
</evidence>
<protein>
    <recommendedName>
        <fullName evidence="3">Carbohydrate-binding domain-containing protein</fullName>
    </recommendedName>
</protein>
<name>A0A5C6EWI4_9BACT</name>
<dbReference type="Proteomes" id="UP000317977">
    <property type="component" value="Unassembled WGS sequence"/>
</dbReference>
<comment type="caution">
    <text evidence="1">The sequence shown here is derived from an EMBL/GenBank/DDBJ whole genome shotgun (WGS) entry which is preliminary data.</text>
</comment>
<accession>A0A5C6EWI4</accession>
<evidence type="ECO:0000313" key="2">
    <source>
        <dbReference type="Proteomes" id="UP000317977"/>
    </source>
</evidence>
<evidence type="ECO:0000313" key="1">
    <source>
        <dbReference type="EMBL" id="TWU51829.1"/>
    </source>
</evidence>
<dbReference type="AlphaFoldDB" id="A0A5C6EWI4"/>
<keyword evidence="2" id="KW-1185">Reference proteome</keyword>
<gene>
    <name evidence="1" type="ORF">Poly59_34240</name>
</gene>
<sequence length="189" mass="21027">MPPECRLPSLGALGDRPVFADVRMAWCKAGIGLQISVNGKRQLPWCRDSRLEDSDGFHFWIDTRCSPLIHRATQYCHRFLFMPAGGGPKREHATAAMIPINRARLHPKAISPGQLKIVGLPRHDGYEMSGFVPADAMTGFDPSDQPRVSLYFAVIDRELGWQTMALGPEYPVIEDPSLWGEAVLVSTKD</sequence>
<organism evidence="1 2">
    <name type="scientific">Rubripirellula reticaptiva</name>
    <dbReference type="NCBI Taxonomy" id="2528013"/>
    <lineage>
        <taxon>Bacteria</taxon>
        <taxon>Pseudomonadati</taxon>
        <taxon>Planctomycetota</taxon>
        <taxon>Planctomycetia</taxon>
        <taxon>Pirellulales</taxon>
        <taxon>Pirellulaceae</taxon>
        <taxon>Rubripirellula</taxon>
    </lineage>
</organism>